<dbReference type="AlphaFoldDB" id="A0A7J7C873"/>
<dbReference type="Proteomes" id="UP000593562">
    <property type="component" value="Unassembled WGS sequence"/>
</dbReference>
<dbReference type="EMBL" id="JAAARO010000020">
    <property type="protein sequence ID" value="KAF5730322.1"/>
    <property type="molecule type" value="Genomic_DNA"/>
</dbReference>
<gene>
    <name evidence="1" type="ORF">HS088_TW20G00695</name>
</gene>
<comment type="caution">
    <text evidence="1">The sequence shown here is derived from an EMBL/GenBank/DDBJ whole genome shotgun (WGS) entry which is preliminary data.</text>
</comment>
<dbReference type="InParanoid" id="A0A7J7C873"/>
<keyword evidence="2" id="KW-1185">Reference proteome</keyword>
<evidence type="ECO:0000313" key="1">
    <source>
        <dbReference type="EMBL" id="KAF5730322.1"/>
    </source>
</evidence>
<reference evidence="1 2" key="1">
    <citation type="journal article" date="2020" name="Nat. Commun.">
        <title>Genome of Tripterygium wilfordii and identification of cytochrome P450 involved in triptolide biosynthesis.</title>
        <authorList>
            <person name="Tu L."/>
            <person name="Su P."/>
            <person name="Zhang Z."/>
            <person name="Gao L."/>
            <person name="Wang J."/>
            <person name="Hu T."/>
            <person name="Zhou J."/>
            <person name="Zhang Y."/>
            <person name="Zhao Y."/>
            <person name="Liu Y."/>
            <person name="Song Y."/>
            <person name="Tong Y."/>
            <person name="Lu Y."/>
            <person name="Yang J."/>
            <person name="Xu C."/>
            <person name="Jia M."/>
            <person name="Peters R.J."/>
            <person name="Huang L."/>
            <person name="Gao W."/>
        </authorList>
    </citation>
    <scope>NUCLEOTIDE SEQUENCE [LARGE SCALE GENOMIC DNA]</scope>
    <source>
        <strain evidence="2">cv. XIE 37</strain>
        <tissue evidence="1">Leaf</tissue>
    </source>
</reference>
<name>A0A7J7C873_TRIWF</name>
<organism evidence="1 2">
    <name type="scientific">Tripterygium wilfordii</name>
    <name type="common">Thunder God vine</name>
    <dbReference type="NCBI Taxonomy" id="458696"/>
    <lineage>
        <taxon>Eukaryota</taxon>
        <taxon>Viridiplantae</taxon>
        <taxon>Streptophyta</taxon>
        <taxon>Embryophyta</taxon>
        <taxon>Tracheophyta</taxon>
        <taxon>Spermatophyta</taxon>
        <taxon>Magnoliopsida</taxon>
        <taxon>eudicotyledons</taxon>
        <taxon>Gunneridae</taxon>
        <taxon>Pentapetalae</taxon>
        <taxon>rosids</taxon>
        <taxon>fabids</taxon>
        <taxon>Celastrales</taxon>
        <taxon>Celastraceae</taxon>
        <taxon>Tripterygium</taxon>
    </lineage>
</organism>
<proteinExistence type="predicted"/>
<sequence length="180" mass="19894">MAKLEEGDVNAATELFQRAVNVTPSMAHQLIQMVVCHAPDSYVILLTKVTYAYCFDLPWLLVDCFQDGPVLSVLKSRQMPEDYSKSFKEALAVFQHARIEIPASLASAIAEGKLDPTNMEAFDCSSSPERCPYPFVTETCGVQKNKTAAASRRNRSNIVSSSPTVENNITGKFAAQYDLY</sequence>
<evidence type="ECO:0000313" key="2">
    <source>
        <dbReference type="Proteomes" id="UP000593562"/>
    </source>
</evidence>
<accession>A0A7J7C873</accession>
<protein>
    <submittedName>
        <fullName evidence="1">Uncharacterized protein</fullName>
    </submittedName>
</protein>